<proteinExistence type="inferred from homology"/>
<name>A0A507FI82_9FUNG</name>
<dbReference type="OrthoDB" id="419598at2759"/>
<dbReference type="PANTHER" id="PTHR43355:SF2">
    <property type="entry name" value="FLAVIN REDUCTASE (NADPH)"/>
    <property type="match status" value="1"/>
</dbReference>
<accession>A0A507FI82</accession>
<dbReference type="Gene3D" id="3.40.50.720">
    <property type="entry name" value="NAD(P)-binding Rossmann-like Domain"/>
    <property type="match status" value="1"/>
</dbReference>
<dbReference type="SUPFAM" id="SSF51735">
    <property type="entry name" value="NAD(P)-binding Rossmann-fold domains"/>
    <property type="match status" value="1"/>
</dbReference>
<dbReference type="InterPro" id="IPR051606">
    <property type="entry name" value="Polyketide_Oxido-like"/>
</dbReference>
<dbReference type="EMBL" id="QEAP01000060">
    <property type="protein sequence ID" value="TPX76014.1"/>
    <property type="molecule type" value="Genomic_DNA"/>
</dbReference>
<dbReference type="PANTHER" id="PTHR43355">
    <property type="entry name" value="FLAVIN REDUCTASE (NADPH)"/>
    <property type="match status" value="1"/>
</dbReference>
<evidence type="ECO:0000256" key="1">
    <source>
        <dbReference type="ARBA" id="ARBA00038376"/>
    </source>
</evidence>
<keyword evidence="4" id="KW-1185">Reference proteome</keyword>
<dbReference type="Pfam" id="PF13460">
    <property type="entry name" value="NAD_binding_10"/>
    <property type="match status" value="1"/>
</dbReference>
<comment type="similarity">
    <text evidence="1">Belongs to the avfA family.</text>
</comment>
<dbReference type="InterPro" id="IPR016040">
    <property type="entry name" value="NAD(P)-bd_dom"/>
</dbReference>
<evidence type="ECO:0000313" key="4">
    <source>
        <dbReference type="Proteomes" id="UP000320333"/>
    </source>
</evidence>
<dbReference type="GO" id="GO:0042602">
    <property type="term" value="F:riboflavin reductase (NADPH) activity"/>
    <property type="evidence" value="ECO:0007669"/>
    <property type="project" value="TreeGrafter"/>
</dbReference>
<dbReference type="Proteomes" id="UP000320333">
    <property type="component" value="Unassembled WGS sequence"/>
</dbReference>
<reference evidence="3 4" key="1">
    <citation type="journal article" date="2019" name="Sci. Rep.">
        <title>Comparative genomics of chytrid fungi reveal insights into the obligate biotrophic and pathogenic lifestyle of Synchytrium endobioticum.</title>
        <authorList>
            <person name="van de Vossenberg B.T.L.H."/>
            <person name="Warris S."/>
            <person name="Nguyen H.D.T."/>
            <person name="van Gent-Pelzer M.P.E."/>
            <person name="Joly D.L."/>
            <person name="van de Geest H.C."/>
            <person name="Bonants P.J.M."/>
            <person name="Smith D.S."/>
            <person name="Levesque C.A."/>
            <person name="van der Lee T.A.J."/>
        </authorList>
    </citation>
    <scope>NUCLEOTIDE SEQUENCE [LARGE SCALE GENOMIC DNA]</scope>
    <source>
        <strain evidence="3 4">CBS 675.73</strain>
    </source>
</reference>
<gene>
    <name evidence="3" type="ORF">CcCBS67573_g02700</name>
</gene>
<dbReference type="GO" id="GO:0004074">
    <property type="term" value="F:biliverdin reductase [NAD(P)H] activity"/>
    <property type="evidence" value="ECO:0007669"/>
    <property type="project" value="TreeGrafter"/>
</dbReference>
<dbReference type="InterPro" id="IPR036291">
    <property type="entry name" value="NAD(P)-bd_dom_sf"/>
</dbReference>
<comment type="caution">
    <text evidence="3">The sequence shown here is derived from an EMBL/GenBank/DDBJ whole genome shotgun (WGS) entry which is preliminary data.</text>
</comment>
<evidence type="ECO:0000259" key="2">
    <source>
        <dbReference type="Pfam" id="PF13460"/>
    </source>
</evidence>
<organism evidence="3 4">
    <name type="scientific">Chytriomyces confervae</name>
    <dbReference type="NCBI Taxonomy" id="246404"/>
    <lineage>
        <taxon>Eukaryota</taxon>
        <taxon>Fungi</taxon>
        <taxon>Fungi incertae sedis</taxon>
        <taxon>Chytridiomycota</taxon>
        <taxon>Chytridiomycota incertae sedis</taxon>
        <taxon>Chytridiomycetes</taxon>
        <taxon>Chytridiales</taxon>
        <taxon>Chytriomycetaceae</taxon>
        <taxon>Chytriomyces</taxon>
    </lineage>
</organism>
<feature type="domain" description="NAD(P)-binding" evidence="2">
    <location>
        <begin position="8"/>
        <end position="201"/>
    </location>
</feature>
<evidence type="ECO:0000313" key="3">
    <source>
        <dbReference type="EMBL" id="TPX76014.1"/>
    </source>
</evidence>
<sequence>MSRVAIIGAAGGLGQAIVKHCQDNSIPFTAIVRSRPERIQLTRTTDRVAVVPSLSDKLLQAAFEDCQAVITATGITSTSNDPSAFLSPNFDAIEEAMLAANVTRIVIVNTLVTSAPGEGISNAMRFFKWIPGSMGKGATEMQAVVDALGAGKLSKVKWTLVRAGVHPSGANEEPVASADWAGSTNTLQPVSYEAMARWMVEEASACRFVGMAPLVSKKK</sequence>
<protein>
    <recommendedName>
        <fullName evidence="2">NAD(P)-binding domain-containing protein</fullName>
    </recommendedName>
</protein>
<dbReference type="AlphaFoldDB" id="A0A507FI82"/>